<dbReference type="PANTHER" id="PTHR42034:SF1">
    <property type="entry name" value="CONDENSATION DOMAIN-CONTAINING PROTEIN"/>
    <property type="match status" value="1"/>
</dbReference>
<dbReference type="OrthoDB" id="2548233at2759"/>
<keyword evidence="2" id="KW-1185">Reference proteome</keyword>
<dbReference type="EMBL" id="SPLM01000039">
    <property type="protein sequence ID" value="TMW64691.1"/>
    <property type="molecule type" value="Genomic_DNA"/>
</dbReference>
<dbReference type="SUPFAM" id="SSF52777">
    <property type="entry name" value="CoA-dependent acyltransferases"/>
    <property type="match status" value="1"/>
</dbReference>
<dbReference type="PANTHER" id="PTHR42034">
    <property type="entry name" value="CHROMOSOME 7, WHOLE GENOME SHOTGUN SEQUENCE-RELATED"/>
    <property type="match status" value="1"/>
</dbReference>
<sequence length="505" mass="55782">MDYGKFVWQETSPGVWQREVDEAESYYTALQKIYANTGRMFFAITGHLSVTTPVPSDKTPEETATRFDAALRQAWLHLRYDYPTIASVVLMDEATKTPKKTYKAFPKGDATAAIEQWINTTFKPVQTSLTGNEWCNTDPPAPEVPTLFVVSPPTANDAKLIRRDLVLRSPHDIIDGMGSFMMFDRLAKHISDILSASSPVQVPEFGSEHEHLSPPLRVAAQIPAAVTPEIEAYLKQVALHNQAIREGVEVPPFPHRRGATLPGFHQRCAVELTEEETKTLLAKCKPMGVTPTHAVHAAIAIVNRDVQERKPEARKVRYVGFSLVNERAKCTEPYGTSEHAVAVYHSMGEESLVVDLLAPGANDPSPSAEERKQEFAGVLDIVKAFYVKTRTDTARHDRIAANWAALSSPYPATVPEIPPPPKATPSVSISSLGLVDRVLTPSRPGIEAYNPWVTGEELGNGLGMYLITFRGRMEISTAYNDAWQTKEDALGFLQRCKDVVLHGMA</sequence>
<evidence type="ECO:0000313" key="2">
    <source>
        <dbReference type="Proteomes" id="UP000794436"/>
    </source>
</evidence>
<evidence type="ECO:0000313" key="1">
    <source>
        <dbReference type="EMBL" id="TMW64691.1"/>
    </source>
</evidence>
<dbReference type="Proteomes" id="UP000794436">
    <property type="component" value="Unassembled WGS sequence"/>
</dbReference>
<organism evidence="1 2">
    <name type="scientific">Pythium oligandrum</name>
    <name type="common">Mycoparasitic fungus</name>
    <dbReference type="NCBI Taxonomy" id="41045"/>
    <lineage>
        <taxon>Eukaryota</taxon>
        <taxon>Sar</taxon>
        <taxon>Stramenopiles</taxon>
        <taxon>Oomycota</taxon>
        <taxon>Peronosporomycetes</taxon>
        <taxon>Pythiales</taxon>
        <taxon>Pythiaceae</taxon>
        <taxon>Pythium</taxon>
    </lineage>
</organism>
<dbReference type="Gene3D" id="3.30.559.30">
    <property type="entry name" value="Nonribosomal peptide synthetase, condensation domain"/>
    <property type="match status" value="1"/>
</dbReference>
<reference evidence="1" key="1">
    <citation type="submission" date="2019-03" db="EMBL/GenBank/DDBJ databases">
        <title>Long read genome sequence of the mycoparasitic Pythium oligandrum ATCC 38472 isolated from sugarbeet rhizosphere.</title>
        <authorList>
            <person name="Gaulin E."/>
        </authorList>
    </citation>
    <scope>NUCLEOTIDE SEQUENCE</scope>
    <source>
        <strain evidence="1">ATCC 38472_TT</strain>
    </source>
</reference>
<name>A0A8K1CL32_PYTOL</name>
<dbReference type="Gene3D" id="3.30.559.10">
    <property type="entry name" value="Chloramphenicol acetyltransferase-like domain"/>
    <property type="match status" value="1"/>
</dbReference>
<protein>
    <submittedName>
        <fullName evidence="1">Uncharacterized protein</fullName>
    </submittedName>
</protein>
<gene>
    <name evidence="1" type="ORF">Poli38472_011571</name>
</gene>
<dbReference type="InterPro" id="IPR023213">
    <property type="entry name" value="CAT-like_dom_sf"/>
</dbReference>
<comment type="caution">
    <text evidence="1">The sequence shown here is derived from an EMBL/GenBank/DDBJ whole genome shotgun (WGS) entry which is preliminary data.</text>
</comment>
<proteinExistence type="predicted"/>
<dbReference type="AlphaFoldDB" id="A0A8K1CL32"/>
<accession>A0A8K1CL32</accession>